<dbReference type="GeneID" id="106051505"/>
<feature type="chain" id="PRO_5044702432" evidence="2">
    <location>
        <begin position="26"/>
        <end position="477"/>
    </location>
</feature>
<gene>
    <name evidence="4 5" type="primary">LOC106051505</name>
</gene>
<dbReference type="AlphaFoldDB" id="A0A9W2YTG7"/>
<dbReference type="Proteomes" id="UP001165740">
    <property type="component" value="Chromosome 14"/>
</dbReference>
<reference evidence="4 5" key="1">
    <citation type="submission" date="2025-04" db="UniProtKB">
        <authorList>
            <consortium name="RefSeq"/>
        </authorList>
    </citation>
    <scope>IDENTIFICATION</scope>
</reference>
<name>A0A9W2YTG7_BIOGL</name>
<keyword evidence="1" id="KW-0812">Transmembrane</keyword>
<evidence type="ECO:0000256" key="2">
    <source>
        <dbReference type="SAM" id="SignalP"/>
    </source>
</evidence>
<keyword evidence="2" id="KW-0732">Signal</keyword>
<keyword evidence="3" id="KW-1185">Reference proteome</keyword>
<accession>A0A9W2YTG7</accession>
<feature type="transmembrane region" description="Helical" evidence="1">
    <location>
        <begin position="296"/>
        <end position="319"/>
    </location>
</feature>
<organism evidence="3 4">
    <name type="scientific">Biomphalaria glabrata</name>
    <name type="common">Bloodfluke planorb</name>
    <name type="synonym">Freshwater snail</name>
    <dbReference type="NCBI Taxonomy" id="6526"/>
    <lineage>
        <taxon>Eukaryota</taxon>
        <taxon>Metazoa</taxon>
        <taxon>Spiralia</taxon>
        <taxon>Lophotrochozoa</taxon>
        <taxon>Mollusca</taxon>
        <taxon>Gastropoda</taxon>
        <taxon>Heterobranchia</taxon>
        <taxon>Euthyneura</taxon>
        <taxon>Panpulmonata</taxon>
        <taxon>Hygrophila</taxon>
        <taxon>Lymnaeoidea</taxon>
        <taxon>Planorbidae</taxon>
        <taxon>Biomphalaria</taxon>
    </lineage>
</organism>
<dbReference type="RefSeq" id="XP_055866024.1">
    <property type="nucleotide sequence ID" value="XM_056010049.1"/>
</dbReference>
<dbReference type="OrthoDB" id="10335142at2759"/>
<sequence>MLLRFVINSLQLILMPLFIMDFIYSFNDTITCGTYDERNVSEVTVKYTKLPIVIMKDSRKIVHCTIDSCNFTKDFREIVECNITLDKINYQLKLKCLQRNADWTPVGLWSLLVKNNDMIFIESGRCNLYLYAKPQKVNCTYIETCEINSFVICSIEKIFPQAICKFYVSSQQKLNNEVFHNHTAINKTVTYYHTLCKIEIKKQIGFNYLRDLNVEVFPNASNSKEDETIINIKTFVVNIIKGSECQEITTLDFQDNEKLTNYSSETFSPNGFTEIFNTTDLSTSFTKTQSDNILKIIAFGIVGSCVALTLLMCLIYNLCFRVYYRLKFTFNTDKKMSNCCKHAEQVDNSDIYLLNKLNRTKLKDIPIEGKPMKMNANRETLGSLPDHYCTIDRTSYSRKATTVKQSSRDTLDFDPYSTIEECLVDMKCNKLISSQFGITENIITSSVIIISDKSKDDVPIERVSKRLLDGNIYESIA</sequence>
<evidence type="ECO:0000313" key="5">
    <source>
        <dbReference type="RefSeq" id="XP_055866025.1"/>
    </source>
</evidence>
<keyword evidence="1" id="KW-0472">Membrane</keyword>
<dbReference type="RefSeq" id="XP_055866025.1">
    <property type="nucleotide sequence ID" value="XM_056010050.1"/>
</dbReference>
<protein>
    <submittedName>
        <fullName evidence="4 5">Uncharacterized protein LOC106051505 isoform X1</fullName>
    </submittedName>
</protein>
<proteinExistence type="predicted"/>
<evidence type="ECO:0000313" key="3">
    <source>
        <dbReference type="Proteomes" id="UP001165740"/>
    </source>
</evidence>
<keyword evidence="1" id="KW-1133">Transmembrane helix</keyword>
<evidence type="ECO:0000313" key="4">
    <source>
        <dbReference type="RefSeq" id="XP_055866024.1"/>
    </source>
</evidence>
<evidence type="ECO:0000256" key="1">
    <source>
        <dbReference type="SAM" id="Phobius"/>
    </source>
</evidence>
<feature type="signal peptide" evidence="2">
    <location>
        <begin position="1"/>
        <end position="25"/>
    </location>
</feature>